<dbReference type="PANTHER" id="PTHR11003:SF334">
    <property type="entry name" value="FI03418P"/>
    <property type="match status" value="1"/>
</dbReference>
<reference evidence="12" key="1">
    <citation type="submission" date="2016-11" db="UniProtKB">
        <authorList>
            <consortium name="WormBaseParasite"/>
        </authorList>
    </citation>
    <scope>IDENTIFICATION</scope>
</reference>
<organism evidence="11 12">
    <name type="scientific">Bursaphelenchus xylophilus</name>
    <name type="common">Pinewood nematode worm</name>
    <name type="synonym">Aphelenchoides xylophilus</name>
    <dbReference type="NCBI Taxonomy" id="6326"/>
    <lineage>
        <taxon>Eukaryota</taxon>
        <taxon>Metazoa</taxon>
        <taxon>Ecdysozoa</taxon>
        <taxon>Nematoda</taxon>
        <taxon>Chromadorea</taxon>
        <taxon>Rhabditida</taxon>
        <taxon>Tylenchina</taxon>
        <taxon>Tylenchomorpha</taxon>
        <taxon>Aphelenchoidea</taxon>
        <taxon>Aphelenchoididae</taxon>
        <taxon>Bursaphelenchus</taxon>
    </lineage>
</organism>
<keyword evidence="3 8" id="KW-0812">Transmembrane</keyword>
<dbReference type="WBParaSite" id="BXY_0266500.1">
    <property type="protein sequence ID" value="BXY_0266500.1"/>
    <property type="gene ID" value="BXY_0266500"/>
</dbReference>
<dbReference type="AlphaFoldDB" id="A0A1I7RPM4"/>
<evidence type="ECO:0000256" key="7">
    <source>
        <dbReference type="ARBA" id="ARBA00023303"/>
    </source>
</evidence>
<feature type="transmembrane region" description="Helical" evidence="9">
    <location>
        <begin position="59"/>
        <end position="78"/>
    </location>
</feature>
<dbReference type="Proteomes" id="UP000095284">
    <property type="component" value="Unplaced"/>
</dbReference>
<keyword evidence="5 8" id="KW-0406">Ion transport</keyword>
<evidence type="ECO:0000313" key="12">
    <source>
        <dbReference type="WBParaSite" id="BXY_0266500.1"/>
    </source>
</evidence>
<evidence type="ECO:0000259" key="10">
    <source>
        <dbReference type="Pfam" id="PF07885"/>
    </source>
</evidence>
<dbReference type="SUPFAM" id="SSF81324">
    <property type="entry name" value="Voltage-gated potassium channels"/>
    <property type="match status" value="2"/>
</dbReference>
<evidence type="ECO:0000256" key="3">
    <source>
        <dbReference type="ARBA" id="ARBA00022692"/>
    </source>
</evidence>
<dbReference type="GO" id="GO:0030322">
    <property type="term" value="P:stabilization of membrane potential"/>
    <property type="evidence" value="ECO:0007669"/>
    <property type="project" value="TreeGrafter"/>
</dbReference>
<dbReference type="InterPro" id="IPR003280">
    <property type="entry name" value="2pore_dom_K_chnl"/>
</dbReference>
<dbReference type="PRINTS" id="PR01333">
    <property type="entry name" value="2POREKCHANEL"/>
</dbReference>
<feature type="domain" description="Potassium channel" evidence="10">
    <location>
        <begin position="163"/>
        <end position="217"/>
    </location>
</feature>
<feature type="transmembrane region" description="Helical" evidence="9">
    <location>
        <begin position="196"/>
        <end position="218"/>
    </location>
</feature>
<protein>
    <submittedName>
        <fullName evidence="12">Potassium channel subfamily K member 13</fullName>
    </submittedName>
</protein>
<keyword evidence="7 8" id="KW-0407">Ion channel</keyword>
<dbReference type="GO" id="GO:0005886">
    <property type="term" value="C:plasma membrane"/>
    <property type="evidence" value="ECO:0007669"/>
    <property type="project" value="TreeGrafter"/>
</dbReference>
<comment type="similarity">
    <text evidence="8">Belongs to the two pore domain potassium channel (TC 1.A.1.8) family.</text>
</comment>
<evidence type="ECO:0000256" key="2">
    <source>
        <dbReference type="ARBA" id="ARBA00022448"/>
    </source>
</evidence>
<feature type="transmembrane region" description="Helical" evidence="9">
    <location>
        <begin position="84"/>
        <end position="104"/>
    </location>
</feature>
<evidence type="ECO:0000313" key="11">
    <source>
        <dbReference type="Proteomes" id="UP000095284"/>
    </source>
</evidence>
<evidence type="ECO:0000256" key="5">
    <source>
        <dbReference type="ARBA" id="ARBA00023065"/>
    </source>
</evidence>
<comment type="subcellular location">
    <subcellularLocation>
        <location evidence="1">Membrane</location>
        <topology evidence="1">Multi-pass membrane protein</topology>
    </subcellularLocation>
</comment>
<dbReference type="PANTHER" id="PTHR11003">
    <property type="entry name" value="POTASSIUM CHANNEL, SUBFAMILY K"/>
    <property type="match status" value="1"/>
</dbReference>
<feature type="transmembrane region" description="Helical" evidence="9">
    <location>
        <begin position="134"/>
        <end position="154"/>
    </location>
</feature>
<name>A0A1I7RPM4_BURXY</name>
<sequence length="281" mass="32531">MLFFQLDFSHNFSRENSLLKRLLRVTLPFIFVYGLLGAYITFGAHLFYQIDDGMSKHGIANLSIFCLTTIATIGYGNIYPTTDYSRIVCIIYCIFGIPLCLVCLDSTVKTVARLYWIVSSTVRRMRSPWIRGEIRLPFCIAGCLLLSAFLLKTLCFEKRFHFTLEDLYFCVVSFSTVGLGDIYVTSKTNTEAFYKIIFLIYGVICLSAFFTIMGQWYLHFFRRREEKIPIDGYLMVGEEQIRLKKLILQLCLKLNVSPSELKSLIKQMKDLIKISENNNMQ</sequence>
<dbReference type="GO" id="GO:0015271">
    <property type="term" value="F:outward rectifier potassium channel activity"/>
    <property type="evidence" value="ECO:0007669"/>
    <property type="project" value="TreeGrafter"/>
</dbReference>
<accession>A0A1I7RPM4</accession>
<evidence type="ECO:0000256" key="8">
    <source>
        <dbReference type="RuleBase" id="RU003857"/>
    </source>
</evidence>
<evidence type="ECO:0000256" key="4">
    <source>
        <dbReference type="ARBA" id="ARBA00022989"/>
    </source>
</evidence>
<dbReference type="GO" id="GO:0022841">
    <property type="term" value="F:potassium ion leak channel activity"/>
    <property type="evidence" value="ECO:0007669"/>
    <property type="project" value="TreeGrafter"/>
</dbReference>
<keyword evidence="4 9" id="KW-1133">Transmembrane helix</keyword>
<proteinExistence type="inferred from homology"/>
<dbReference type="Pfam" id="PF07885">
    <property type="entry name" value="Ion_trans_2"/>
    <property type="match status" value="2"/>
</dbReference>
<keyword evidence="2 8" id="KW-0813">Transport</keyword>
<evidence type="ECO:0000256" key="9">
    <source>
        <dbReference type="SAM" id="Phobius"/>
    </source>
</evidence>
<keyword evidence="6 9" id="KW-0472">Membrane</keyword>
<feature type="transmembrane region" description="Helical" evidence="9">
    <location>
        <begin position="166"/>
        <end position="184"/>
    </location>
</feature>
<dbReference type="Gene3D" id="1.10.287.70">
    <property type="match status" value="1"/>
</dbReference>
<evidence type="ECO:0000256" key="1">
    <source>
        <dbReference type="ARBA" id="ARBA00004141"/>
    </source>
</evidence>
<evidence type="ECO:0000256" key="6">
    <source>
        <dbReference type="ARBA" id="ARBA00023136"/>
    </source>
</evidence>
<feature type="transmembrane region" description="Helical" evidence="9">
    <location>
        <begin position="25"/>
        <end position="47"/>
    </location>
</feature>
<dbReference type="InterPro" id="IPR013099">
    <property type="entry name" value="K_chnl_dom"/>
</dbReference>
<feature type="domain" description="Potassium channel" evidence="10">
    <location>
        <begin position="39"/>
        <end position="111"/>
    </location>
</feature>